<feature type="region of interest" description="Disordered" evidence="1">
    <location>
        <begin position="113"/>
        <end position="209"/>
    </location>
</feature>
<feature type="compositionally biased region" description="Polar residues" evidence="1">
    <location>
        <begin position="118"/>
        <end position="130"/>
    </location>
</feature>
<accession>A0A267EY06</accession>
<dbReference type="AlphaFoldDB" id="A0A267EY06"/>
<evidence type="ECO:0000313" key="3">
    <source>
        <dbReference type="EMBL" id="PAA65807.1"/>
    </source>
</evidence>
<keyword evidence="2" id="KW-1133">Transmembrane helix</keyword>
<dbReference type="Proteomes" id="UP000215902">
    <property type="component" value="Unassembled WGS sequence"/>
</dbReference>
<comment type="caution">
    <text evidence="3">The sequence shown here is derived from an EMBL/GenBank/DDBJ whole genome shotgun (WGS) entry which is preliminary data.</text>
</comment>
<feature type="compositionally biased region" description="Low complexity" evidence="1">
    <location>
        <begin position="197"/>
        <end position="209"/>
    </location>
</feature>
<dbReference type="EMBL" id="NIVC01001615">
    <property type="protein sequence ID" value="PAA65807.1"/>
    <property type="molecule type" value="Genomic_DNA"/>
</dbReference>
<name>A0A267EY06_9PLAT</name>
<evidence type="ECO:0000256" key="2">
    <source>
        <dbReference type="SAM" id="Phobius"/>
    </source>
</evidence>
<keyword evidence="2" id="KW-0472">Membrane</keyword>
<protein>
    <submittedName>
        <fullName evidence="3">Uncharacterized protein</fullName>
    </submittedName>
</protein>
<evidence type="ECO:0000313" key="4">
    <source>
        <dbReference type="Proteomes" id="UP000215902"/>
    </source>
</evidence>
<feature type="compositionally biased region" description="Polar residues" evidence="1">
    <location>
        <begin position="167"/>
        <end position="177"/>
    </location>
</feature>
<feature type="compositionally biased region" description="Polar residues" evidence="1">
    <location>
        <begin position="613"/>
        <end position="632"/>
    </location>
</feature>
<feature type="compositionally biased region" description="Polar residues" evidence="1">
    <location>
        <begin position="558"/>
        <end position="574"/>
    </location>
</feature>
<gene>
    <name evidence="3" type="ORF">BOX15_Mlig025058g2</name>
</gene>
<feature type="region of interest" description="Disordered" evidence="1">
    <location>
        <begin position="473"/>
        <end position="500"/>
    </location>
</feature>
<proteinExistence type="predicted"/>
<feature type="transmembrane region" description="Helical" evidence="2">
    <location>
        <begin position="675"/>
        <end position="697"/>
    </location>
</feature>
<feature type="region of interest" description="Disordered" evidence="1">
    <location>
        <begin position="361"/>
        <end position="452"/>
    </location>
</feature>
<feature type="region of interest" description="Disordered" evidence="1">
    <location>
        <begin position="526"/>
        <end position="574"/>
    </location>
</feature>
<feature type="compositionally biased region" description="Basic and acidic residues" evidence="1">
    <location>
        <begin position="545"/>
        <end position="557"/>
    </location>
</feature>
<keyword evidence="2" id="KW-0812">Transmembrane</keyword>
<feature type="region of interest" description="Disordered" evidence="1">
    <location>
        <begin position="599"/>
        <end position="641"/>
    </location>
</feature>
<reference evidence="3 4" key="1">
    <citation type="submission" date="2017-06" db="EMBL/GenBank/DDBJ databases">
        <title>A platform for efficient transgenesis in Macrostomum lignano, a flatworm model organism for stem cell research.</title>
        <authorList>
            <person name="Berezikov E."/>
        </authorList>
    </citation>
    <scope>NUCLEOTIDE SEQUENCE [LARGE SCALE GENOMIC DNA]</scope>
    <source>
        <strain evidence="3">DV1</strain>
        <tissue evidence="3">Whole organism</tissue>
    </source>
</reference>
<organism evidence="3 4">
    <name type="scientific">Macrostomum lignano</name>
    <dbReference type="NCBI Taxonomy" id="282301"/>
    <lineage>
        <taxon>Eukaryota</taxon>
        <taxon>Metazoa</taxon>
        <taxon>Spiralia</taxon>
        <taxon>Lophotrochozoa</taxon>
        <taxon>Platyhelminthes</taxon>
        <taxon>Rhabditophora</taxon>
        <taxon>Macrostomorpha</taxon>
        <taxon>Macrostomida</taxon>
        <taxon>Macrostomidae</taxon>
        <taxon>Macrostomum</taxon>
    </lineage>
</organism>
<sequence>MPRSPSGPEPKRPKKRHARRILRFLRGLFAASPTAPPEILASGLGGGGSGCGCGCCTGIGGSGCPAADGSGLGNAAGVPQIRVRVQLPPPQQLPQPPSASQCEHPCCLMHRQEGDEPASTSRWTDSRSPSPSHPQPETIDNVGNADGGASDDLEAAPGAFECPSIGRESTVSTTTLQPAEPPSTPRLSQMSKPIDNASSSTSASASASAARRLTTTTAALITPVRTASLQQAAALIGPPTDDVGAVRSCRLQPAPVSLRQVVTMSGGGGSCVESGAVASAERETPPKLTDGSTLPPAVSAARQLQLPKVQWLFQTSHSAAALPPQPTTRTADAAELDEPVANVETGRGGCRLLQLHRHQSAVASSASQRQTLLAASTPPQPQPPRQVKLRPLQLSELRPEVSTNHRLGDCCSSLRPSDGISDKQQPQQQQQQQPQQQLPSPSASLKAAAKPMRTNSLLVGRVAETVRRINAIPTAGTAADRSEPTVPMSTSNTLDPTRGEQHRYRLRQLASGPSSRFYRADAAAVLSSSTSSSSRPPNLPSGAKLRVEFSKPDETRKMTTTGGLVRSATSVASGNKPQVNFSELLARFEVVDRRRRARAAAAEAPAADDHPSTTEVPSASNSKPPNRSSSANRDAAEVQAREPGLKTNKIVCKSDPPASTAQSAVALPTCRRRLLLLPGCMLCSLAVLLGLLGLLLLGHVIRARVLAVYM</sequence>
<feature type="compositionally biased region" description="Low complexity" evidence="1">
    <location>
        <begin position="361"/>
        <end position="370"/>
    </location>
</feature>
<evidence type="ECO:0000256" key="1">
    <source>
        <dbReference type="SAM" id="MobiDB-lite"/>
    </source>
</evidence>
<feature type="compositionally biased region" description="Low complexity" evidence="1">
    <location>
        <begin position="424"/>
        <end position="451"/>
    </location>
</feature>
<keyword evidence="4" id="KW-1185">Reference proteome</keyword>